<dbReference type="PANTHER" id="PTHR10773:SF19">
    <property type="match status" value="1"/>
</dbReference>
<gene>
    <name evidence="2" type="ORF">PSYICH_LOCUS4721</name>
</gene>
<evidence type="ECO:0000313" key="2">
    <source>
        <dbReference type="EMBL" id="CAH1103699.1"/>
    </source>
</evidence>
<dbReference type="AlphaFoldDB" id="A0A9P0G6A9"/>
<evidence type="ECO:0000256" key="1">
    <source>
        <dbReference type="SAM" id="MobiDB-lite"/>
    </source>
</evidence>
<feature type="region of interest" description="Disordered" evidence="1">
    <location>
        <begin position="336"/>
        <end position="377"/>
    </location>
</feature>
<accession>A0A9P0G6A9</accession>
<name>A0A9P0G6A9_9CUCU</name>
<feature type="compositionally biased region" description="Basic residues" evidence="1">
    <location>
        <begin position="366"/>
        <end position="377"/>
    </location>
</feature>
<reference evidence="2" key="1">
    <citation type="submission" date="2022-01" db="EMBL/GenBank/DDBJ databases">
        <authorList>
            <person name="King R."/>
        </authorList>
    </citation>
    <scope>NUCLEOTIDE SEQUENCE</scope>
</reference>
<dbReference type="OrthoDB" id="6777657at2759"/>
<dbReference type="Proteomes" id="UP001153636">
    <property type="component" value="Chromosome 15"/>
</dbReference>
<sequence length="377" mass="43485">MDYGGKFYYGIIIATENNDDSDAQYNSSDDNSQKEVGLLKSPLNECGSDDDILPIIKKKTRIKLIPESWTNKELERKSRKINKRSPKANEAANLGNEDSNEKLCEHPNCSFEIYSACICLKVLLCSKHFKADNNCRLHQDYNPESLFPVEGSQREVSFKKVRKINSYKLAKELKNKGQYYIRPKTMNLMPPKQLGPRCNGESCSKRNKKCSLFSDGKRQEIVQDFYSMRSLQLQREYIARYIKMEEIKQKITQKQVSRRNKSIYYFLPLDGDELSVCKTFFINNLATTAKTISTTGNIEKKTERRKFNQKEINSQKQELRIAQHRLLFGASVNVNAKTKKRRKKEKMKKNGGNFDGHGRGTGIGKSKSKKYQRPPIA</sequence>
<feature type="compositionally biased region" description="Basic residues" evidence="1">
    <location>
        <begin position="337"/>
        <end position="349"/>
    </location>
</feature>
<feature type="compositionally biased region" description="Gly residues" evidence="1">
    <location>
        <begin position="353"/>
        <end position="363"/>
    </location>
</feature>
<dbReference type="EMBL" id="OV651827">
    <property type="protein sequence ID" value="CAH1103699.1"/>
    <property type="molecule type" value="Genomic_DNA"/>
</dbReference>
<evidence type="ECO:0000313" key="3">
    <source>
        <dbReference type="Proteomes" id="UP001153636"/>
    </source>
</evidence>
<protein>
    <submittedName>
        <fullName evidence="2">Uncharacterized protein</fullName>
    </submittedName>
</protein>
<dbReference type="PANTHER" id="PTHR10773">
    <property type="entry name" value="DNA-DIRECTED RNA POLYMERASES I, II, AND III SUBUNIT RPABC2"/>
    <property type="match status" value="1"/>
</dbReference>
<organism evidence="2 3">
    <name type="scientific">Psylliodes chrysocephalus</name>
    <dbReference type="NCBI Taxonomy" id="3402493"/>
    <lineage>
        <taxon>Eukaryota</taxon>
        <taxon>Metazoa</taxon>
        <taxon>Ecdysozoa</taxon>
        <taxon>Arthropoda</taxon>
        <taxon>Hexapoda</taxon>
        <taxon>Insecta</taxon>
        <taxon>Pterygota</taxon>
        <taxon>Neoptera</taxon>
        <taxon>Endopterygota</taxon>
        <taxon>Coleoptera</taxon>
        <taxon>Polyphaga</taxon>
        <taxon>Cucujiformia</taxon>
        <taxon>Chrysomeloidea</taxon>
        <taxon>Chrysomelidae</taxon>
        <taxon>Galerucinae</taxon>
        <taxon>Alticini</taxon>
        <taxon>Psylliodes</taxon>
    </lineage>
</organism>
<keyword evidence="3" id="KW-1185">Reference proteome</keyword>
<proteinExistence type="predicted"/>